<feature type="domain" description="Putative restriction endonuclease" evidence="1">
    <location>
        <begin position="15"/>
        <end position="186"/>
    </location>
</feature>
<keyword evidence="3" id="KW-1185">Reference proteome</keyword>
<dbReference type="InterPro" id="IPR008538">
    <property type="entry name" value="Uma2"/>
</dbReference>
<dbReference type="GO" id="GO:0016740">
    <property type="term" value="F:transferase activity"/>
    <property type="evidence" value="ECO:0007669"/>
    <property type="project" value="UniProtKB-KW"/>
</dbReference>
<dbReference type="SUPFAM" id="SSF52980">
    <property type="entry name" value="Restriction endonuclease-like"/>
    <property type="match status" value="1"/>
</dbReference>
<organism evidence="2 3">
    <name type="scientific">Mucilaginibacter terrae</name>
    <dbReference type="NCBI Taxonomy" id="1955052"/>
    <lineage>
        <taxon>Bacteria</taxon>
        <taxon>Pseudomonadati</taxon>
        <taxon>Bacteroidota</taxon>
        <taxon>Sphingobacteriia</taxon>
        <taxon>Sphingobacteriales</taxon>
        <taxon>Sphingobacteriaceae</taxon>
        <taxon>Mucilaginibacter</taxon>
    </lineage>
</organism>
<dbReference type="EMBL" id="JAVLVU010000001">
    <property type="protein sequence ID" value="MDT3404744.1"/>
    <property type="molecule type" value="Genomic_DNA"/>
</dbReference>
<dbReference type="Gene3D" id="3.90.1570.10">
    <property type="entry name" value="tt1808, chain A"/>
    <property type="match status" value="1"/>
</dbReference>
<name>A0ABU3GY98_9SPHI</name>
<dbReference type="RefSeq" id="WP_311952369.1">
    <property type="nucleotide sequence ID" value="NZ_JAVLVU010000001.1"/>
</dbReference>
<dbReference type="InterPro" id="IPR012296">
    <property type="entry name" value="Nuclease_put_TT1808"/>
</dbReference>
<evidence type="ECO:0000259" key="1">
    <source>
        <dbReference type="Pfam" id="PF05685"/>
    </source>
</evidence>
<keyword evidence="2" id="KW-0378">Hydrolase</keyword>
<keyword evidence="2" id="KW-0808">Transferase</keyword>
<proteinExistence type="predicted"/>
<protein>
    <submittedName>
        <fullName evidence="2">Uma2 family endonuclease</fullName>
    </submittedName>
</protein>
<accession>A0ABU3GY98</accession>
<sequence>MQFSDLDLSKSYTYADYLKWQFNERLELIKGKIFKMSPAPGTVHQRISGIVSSELYNYLKGKPCQVFAAPFDVRLSRTINDSQITTVLQPDVSIICDPSKIDARGAIGAPDIVVEILSPGNNKKELQNKYEVYEEAGVQEYWIIHPNERTFLKYMLVNGSYQASRLLTGGDMVTTDILPGFSLDLEELFKDIEV</sequence>
<evidence type="ECO:0000313" key="2">
    <source>
        <dbReference type="EMBL" id="MDT3404744.1"/>
    </source>
</evidence>
<dbReference type="GO" id="GO:0004519">
    <property type="term" value="F:endonuclease activity"/>
    <property type="evidence" value="ECO:0007669"/>
    <property type="project" value="UniProtKB-KW"/>
</dbReference>
<evidence type="ECO:0000313" key="3">
    <source>
        <dbReference type="Proteomes" id="UP001258315"/>
    </source>
</evidence>
<keyword evidence="2" id="KW-0255">Endonuclease</keyword>
<dbReference type="CDD" id="cd06260">
    <property type="entry name" value="DUF820-like"/>
    <property type="match status" value="1"/>
</dbReference>
<keyword evidence="2" id="KW-0540">Nuclease</keyword>
<dbReference type="Proteomes" id="UP001258315">
    <property type="component" value="Unassembled WGS sequence"/>
</dbReference>
<dbReference type="PANTHER" id="PTHR34107:SF4">
    <property type="entry name" value="SLL1222 PROTEIN"/>
    <property type="match status" value="1"/>
</dbReference>
<gene>
    <name evidence="2" type="ORF">QE417_003816</name>
</gene>
<comment type="caution">
    <text evidence="2">The sequence shown here is derived from an EMBL/GenBank/DDBJ whole genome shotgun (WGS) entry which is preliminary data.</text>
</comment>
<dbReference type="InterPro" id="IPR011335">
    <property type="entry name" value="Restrct_endonuc-II-like"/>
</dbReference>
<reference evidence="3" key="1">
    <citation type="submission" date="2023-07" db="EMBL/GenBank/DDBJ databases">
        <title>Functional and genomic diversity of the sorghum phyllosphere microbiome.</title>
        <authorList>
            <person name="Shade A."/>
        </authorList>
    </citation>
    <scope>NUCLEOTIDE SEQUENCE [LARGE SCALE GENOMIC DNA]</scope>
    <source>
        <strain evidence="3">SORGH_AS_0422</strain>
    </source>
</reference>
<dbReference type="PANTHER" id="PTHR34107">
    <property type="entry name" value="SLL0198 PROTEIN-RELATED"/>
    <property type="match status" value="1"/>
</dbReference>
<dbReference type="Pfam" id="PF05685">
    <property type="entry name" value="Uma2"/>
    <property type="match status" value="1"/>
</dbReference>